<evidence type="ECO:0000313" key="2">
    <source>
        <dbReference type="Proteomes" id="UP001177260"/>
    </source>
</evidence>
<gene>
    <name evidence="1" type="ORF">N8T08_006211</name>
</gene>
<sequence length="315" mass="34284">MALELSVKQNTTNFTKVVHRTAQPTTSPSRPELNQSGRTVLVTGGATNIGYAIVKSFVTAGVSTAIIAARRQNVLDDAAAKLRAEIEKKGASATILTYILDQANPASVRELWAKLSNDGIVVDTLVLNAASFSEEKPIVELGADKVWEAYEVNVRGPLELVQGFTSQTANNRPKAIVNVATQAINMLYESQLFLAAKRPVYGLTKNAGTMLIQQIAKDANPEELQIVSFHPGVLYSAEFKRMGLSESDMPFDDPDLPGSFAVWATTEEAKFLHGRFVWAAWDIEEYSKGELRKLIEGNDDFLRVGVVGLRGGSRG</sequence>
<dbReference type="EMBL" id="JAOPJF010000038">
    <property type="protein sequence ID" value="KAK1143601.1"/>
    <property type="molecule type" value="Genomic_DNA"/>
</dbReference>
<reference evidence="1 2" key="1">
    <citation type="journal article" date="2023" name="ACS Omega">
        <title>Identification of the Neoaspergillic Acid Biosynthesis Gene Cluster by Establishing an In Vitro CRISPR-Ribonucleoprotein Genetic System in Aspergillus melleus.</title>
        <authorList>
            <person name="Yuan B."/>
            <person name="Grau M.F."/>
            <person name="Murata R.M."/>
            <person name="Torok T."/>
            <person name="Venkateswaran K."/>
            <person name="Stajich J.E."/>
            <person name="Wang C.C.C."/>
        </authorList>
    </citation>
    <scope>NUCLEOTIDE SEQUENCE [LARGE SCALE GENOMIC DNA]</scope>
    <source>
        <strain evidence="1 2">IMV 1140</strain>
    </source>
</reference>
<proteinExistence type="predicted"/>
<name>A0ACC3AZZ4_9EURO</name>
<organism evidence="1 2">
    <name type="scientific">Aspergillus melleus</name>
    <dbReference type="NCBI Taxonomy" id="138277"/>
    <lineage>
        <taxon>Eukaryota</taxon>
        <taxon>Fungi</taxon>
        <taxon>Dikarya</taxon>
        <taxon>Ascomycota</taxon>
        <taxon>Pezizomycotina</taxon>
        <taxon>Eurotiomycetes</taxon>
        <taxon>Eurotiomycetidae</taxon>
        <taxon>Eurotiales</taxon>
        <taxon>Aspergillaceae</taxon>
        <taxon>Aspergillus</taxon>
        <taxon>Aspergillus subgen. Circumdati</taxon>
    </lineage>
</organism>
<evidence type="ECO:0000313" key="1">
    <source>
        <dbReference type="EMBL" id="KAK1143601.1"/>
    </source>
</evidence>
<keyword evidence="2" id="KW-1185">Reference proteome</keyword>
<protein>
    <submittedName>
        <fullName evidence="1">Uncharacterized protein</fullName>
    </submittedName>
</protein>
<dbReference type="Proteomes" id="UP001177260">
    <property type="component" value="Unassembled WGS sequence"/>
</dbReference>
<comment type="caution">
    <text evidence="1">The sequence shown here is derived from an EMBL/GenBank/DDBJ whole genome shotgun (WGS) entry which is preliminary data.</text>
</comment>
<accession>A0ACC3AZZ4</accession>